<dbReference type="GO" id="GO:0016787">
    <property type="term" value="F:hydrolase activity"/>
    <property type="evidence" value="ECO:0007669"/>
    <property type="project" value="UniProtKB-KW"/>
</dbReference>
<dbReference type="Gene3D" id="2.40.100.10">
    <property type="entry name" value="Cyclophilin-like"/>
    <property type="match status" value="1"/>
</dbReference>
<dbReference type="SUPFAM" id="SSF160467">
    <property type="entry name" value="PH0987 N-terminal domain-like"/>
    <property type="match status" value="1"/>
</dbReference>
<keyword evidence="1" id="KW-0547">Nucleotide-binding</keyword>
<dbReference type="SUPFAM" id="SSF50891">
    <property type="entry name" value="Cyclophilin-like"/>
    <property type="match status" value="1"/>
</dbReference>
<dbReference type="RefSeq" id="WP_097045545.1">
    <property type="nucleotide sequence ID" value="NZ_OBEH01000002.1"/>
</dbReference>
<keyword evidence="2" id="KW-0378">Hydrolase</keyword>
<gene>
    <name evidence="5" type="ORF">SAMN06265377_1924</name>
</gene>
<dbReference type="InterPro" id="IPR029000">
    <property type="entry name" value="Cyclophilin-like_dom_sf"/>
</dbReference>
<dbReference type="GO" id="GO:0005524">
    <property type="term" value="F:ATP binding"/>
    <property type="evidence" value="ECO:0007669"/>
    <property type="project" value="UniProtKB-KW"/>
</dbReference>
<sequence>MKSYPISIKPYGQNAVLVEWPNTVDESILKDILQFIDSFKELNLPGWEMSAAYNSLTMVNYYEEIDHEEIKKIITNCYSSNKQFEKKPKQCLWRIPVCYNLDFGIDLEETCKSLKLSKEKLIELHTSFEYVVYGIGFLPGFMYLGGLPEALEIPRRKEPRLSVAKGSVGLAGKQTGIYPQDSPGGWNIIGSCPIPIFDPSLKKPCFANVGDRIQFYKISRAEYDLRKIECEVGIYKLEKIRLNA</sequence>
<dbReference type="AlphaFoldDB" id="A0A285MU85"/>
<accession>A0A285MU85</accession>
<dbReference type="SMART" id="SM00796">
    <property type="entry name" value="AHS1"/>
    <property type="match status" value="1"/>
</dbReference>
<evidence type="ECO:0000256" key="3">
    <source>
        <dbReference type="ARBA" id="ARBA00022840"/>
    </source>
</evidence>
<dbReference type="PANTHER" id="PTHR34698">
    <property type="entry name" value="5-OXOPROLINASE SUBUNIT B"/>
    <property type="match status" value="1"/>
</dbReference>
<dbReference type="OrthoDB" id="9778567at2"/>
<feature type="domain" description="Carboxyltransferase" evidence="4">
    <location>
        <begin position="6"/>
        <end position="207"/>
    </location>
</feature>
<dbReference type="PANTHER" id="PTHR34698:SF2">
    <property type="entry name" value="5-OXOPROLINASE SUBUNIT B"/>
    <property type="match status" value="1"/>
</dbReference>
<evidence type="ECO:0000256" key="1">
    <source>
        <dbReference type="ARBA" id="ARBA00022741"/>
    </source>
</evidence>
<keyword evidence="6" id="KW-1185">Reference proteome</keyword>
<dbReference type="InterPro" id="IPR003833">
    <property type="entry name" value="CT_C_D"/>
</dbReference>
<dbReference type="Gene3D" id="3.30.1360.40">
    <property type="match status" value="1"/>
</dbReference>
<evidence type="ECO:0000313" key="6">
    <source>
        <dbReference type="Proteomes" id="UP000219048"/>
    </source>
</evidence>
<dbReference type="EMBL" id="OBEH01000002">
    <property type="protein sequence ID" value="SNZ00107.1"/>
    <property type="molecule type" value="Genomic_DNA"/>
</dbReference>
<dbReference type="NCBIfam" id="TIGR00370">
    <property type="entry name" value="5-oxoprolinase subunit PxpB"/>
    <property type="match status" value="1"/>
</dbReference>
<protein>
    <submittedName>
        <fullName evidence="5">Sensor histidine kinase inhibitor, KipI family</fullName>
    </submittedName>
</protein>
<proteinExistence type="predicted"/>
<organism evidence="5 6">
    <name type="scientific">Flagellimonas pacifica</name>
    <dbReference type="NCBI Taxonomy" id="1247520"/>
    <lineage>
        <taxon>Bacteria</taxon>
        <taxon>Pseudomonadati</taxon>
        <taxon>Bacteroidota</taxon>
        <taxon>Flavobacteriia</taxon>
        <taxon>Flavobacteriales</taxon>
        <taxon>Flavobacteriaceae</taxon>
        <taxon>Flagellimonas</taxon>
    </lineage>
</organism>
<reference evidence="6" key="1">
    <citation type="submission" date="2017-09" db="EMBL/GenBank/DDBJ databases">
        <authorList>
            <person name="Varghese N."/>
            <person name="Submissions S."/>
        </authorList>
    </citation>
    <scope>NUCLEOTIDE SEQUENCE [LARGE SCALE GENOMIC DNA]</scope>
    <source>
        <strain evidence="6">DSM 25885</strain>
    </source>
</reference>
<dbReference type="InterPro" id="IPR010016">
    <property type="entry name" value="PxpB"/>
</dbReference>
<name>A0A285MU85_9FLAO</name>
<dbReference type="Pfam" id="PF02682">
    <property type="entry name" value="CT_C_D"/>
    <property type="match status" value="1"/>
</dbReference>
<evidence type="ECO:0000256" key="2">
    <source>
        <dbReference type="ARBA" id="ARBA00022801"/>
    </source>
</evidence>
<evidence type="ECO:0000313" key="5">
    <source>
        <dbReference type="EMBL" id="SNZ00107.1"/>
    </source>
</evidence>
<evidence type="ECO:0000259" key="4">
    <source>
        <dbReference type="SMART" id="SM00796"/>
    </source>
</evidence>
<keyword evidence="3" id="KW-0067">ATP-binding</keyword>
<dbReference type="Proteomes" id="UP000219048">
    <property type="component" value="Unassembled WGS sequence"/>
</dbReference>